<dbReference type="InParanoid" id="A0A2P6NM76"/>
<dbReference type="Proteomes" id="UP000241769">
    <property type="component" value="Unassembled WGS sequence"/>
</dbReference>
<dbReference type="AlphaFoldDB" id="A0A2P6NM76"/>
<sequence length="138" mass="16677">MKSWTDGEWFSTEQMMRFDNLGILQWLEDIGYSMDEQHINRSTISCSSPNVIDWIIRRFNKTDEEVYHALIEEAPYGICNVSSLEHLLQRKWKKSKGEVQMWFNIERNHITKKWLQYLWTYGISPSLMIRNWRLRSVS</sequence>
<comment type="caution">
    <text evidence="1">The sequence shown here is derived from an EMBL/GenBank/DDBJ whole genome shotgun (WGS) entry which is preliminary data.</text>
</comment>
<accession>A0A2P6NM76</accession>
<proteinExistence type="predicted"/>
<name>A0A2P6NM76_9EUKA</name>
<reference evidence="1 2" key="1">
    <citation type="journal article" date="2018" name="Genome Biol. Evol.">
        <title>Multiple Roots of Fruiting Body Formation in Amoebozoa.</title>
        <authorList>
            <person name="Hillmann F."/>
            <person name="Forbes G."/>
            <person name="Novohradska S."/>
            <person name="Ferling I."/>
            <person name="Riege K."/>
            <person name="Groth M."/>
            <person name="Westermann M."/>
            <person name="Marz M."/>
            <person name="Spaller T."/>
            <person name="Winckler T."/>
            <person name="Schaap P."/>
            <person name="Glockner G."/>
        </authorList>
    </citation>
    <scope>NUCLEOTIDE SEQUENCE [LARGE SCALE GENOMIC DNA]</scope>
    <source>
        <strain evidence="1 2">Jena</strain>
    </source>
</reference>
<keyword evidence="2" id="KW-1185">Reference proteome</keyword>
<gene>
    <name evidence="1" type="ORF">PROFUN_07300</name>
</gene>
<organism evidence="1 2">
    <name type="scientific">Planoprotostelium fungivorum</name>
    <dbReference type="NCBI Taxonomy" id="1890364"/>
    <lineage>
        <taxon>Eukaryota</taxon>
        <taxon>Amoebozoa</taxon>
        <taxon>Evosea</taxon>
        <taxon>Variosea</taxon>
        <taxon>Cavosteliida</taxon>
        <taxon>Cavosteliaceae</taxon>
        <taxon>Planoprotostelium</taxon>
    </lineage>
</organism>
<dbReference type="EMBL" id="MDYQ01000052">
    <property type="protein sequence ID" value="PRP85012.1"/>
    <property type="molecule type" value="Genomic_DNA"/>
</dbReference>
<evidence type="ECO:0000313" key="1">
    <source>
        <dbReference type="EMBL" id="PRP85012.1"/>
    </source>
</evidence>
<protein>
    <submittedName>
        <fullName evidence="1">Uncharacterized protein</fullName>
    </submittedName>
</protein>
<evidence type="ECO:0000313" key="2">
    <source>
        <dbReference type="Proteomes" id="UP000241769"/>
    </source>
</evidence>